<proteinExistence type="predicted"/>
<accession>A0A0A9CVS6</accession>
<organism evidence="1">
    <name type="scientific">Arundo donax</name>
    <name type="common">Giant reed</name>
    <name type="synonym">Donax arundinaceus</name>
    <dbReference type="NCBI Taxonomy" id="35708"/>
    <lineage>
        <taxon>Eukaryota</taxon>
        <taxon>Viridiplantae</taxon>
        <taxon>Streptophyta</taxon>
        <taxon>Embryophyta</taxon>
        <taxon>Tracheophyta</taxon>
        <taxon>Spermatophyta</taxon>
        <taxon>Magnoliopsida</taxon>
        <taxon>Liliopsida</taxon>
        <taxon>Poales</taxon>
        <taxon>Poaceae</taxon>
        <taxon>PACMAD clade</taxon>
        <taxon>Arundinoideae</taxon>
        <taxon>Arundineae</taxon>
        <taxon>Arundo</taxon>
    </lineage>
</organism>
<reference evidence="1" key="1">
    <citation type="submission" date="2014-09" db="EMBL/GenBank/DDBJ databases">
        <authorList>
            <person name="Magalhaes I.L.F."/>
            <person name="Oliveira U."/>
            <person name="Santos F.R."/>
            <person name="Vidigal T.H.D.A."/>
            <person name="Brescovit A.D."/>
            <person name="Santos A.J."/>
        </authorList>
    </citation>
    <scope>NUCLEOTIDE SEQUENCE</scope>
    <source>
        <tissue evidence="1">Shoot tissue taken approximately 20 cm above the soil surface</tissue>
    </source>
</reference>
<dbReference type="AlphaFoldDB" id="A0A0A9CVS6"/>
<reference evidence="1" key="2">
    <citation type="journal article" date="2015" name="Data Brief">
        <title>Shoot transcriptome of the giant reed, Arundo donax.</title>
        <authorList>
            <person name="Barrero R.A."/>
            <person name="Guerrero F.D."/>
            <person name="Moolhuijzen P."/>
            <person name="Goolsby J.A."/>
            <person name="Tidwell J."/>
            <person name="Bellgard S.E."/>
            <person name="Bellgard M.I."/>
        </authorList>
    </citation>
    <scope>NUCLEOTIDE SEQUENCE</scope>
    <source>
        <tissue evidence="1">Shoot tissue taken approximately 20 cm above the soil surface</tissue>
    </source>
</reference>
<name>A0A0A9CVS6_ARUDO</name>
<sequence>MNPFVKSSLLVKATEAVVHADVSGNAGGSTHSILVPGRPLLHEFIEEIVQLVNADTGHHHNVGYVPLAGKLPPSDKLHILWPFKHYRAAELIKHRSDSCLLKAIFQVVCISQALLDFLLKASVAFPVEGIPEEDRSMAVPASHDCRIPRRQVLHIARERVYVLQSCYLDSTWHGASNKLVSRDADTPNRLLKCYFRCL</sequence>
<protein>
    <submittedName>
        <fullName evidence="1">Uncharacterized protein</fullName>
    </submittedName>
</protein>
<dbReference type="EMBL" id="GBRH01220400">
    <property type="protein sequence ID" value="JAD77495.1"/>
    <property type="molecule type" value="Transcribed_RNA"/>
</dbReference>
<evidence type="ECO:0000313" key="1">
    <source>
        <dbReference type="EMBL" id="JAD77495.1"/>
    </source>
</evidence>